<dbReference type="Proteomes" id="UP000298663">
    <property type="component" value="Unassembled WGS sequence"/>
</dbReference>
<keyword evidence="3" id="KW-1185">Reference proteome</keyword>
<proteinExistence type="predicted"/>
<name>A0A4U5MFY8_STECR</name>
<feature type="compositionally biased region" description="Basic and acidic residues" evidence="1">
    <location>
        <begin position="40"/>
        <end position="54"/>
    </location>
</feature>
<evidence type="ECO:0000256" key="1">
    <source>
        <dbReference type="SAM" id="MobiDB-lite"/>
    </source>
</evidence>
<reference evidence="2 3" key="1">
    <citation type="journal article" date="2015" name="Genome Biol.">
        <title>Comparative genomics of Steinernema reveals deeply conserved gene regulatory networks.</title>
        <authorList>
            <person name="Dillman A.R."/>
            <person name="Macchietto M."/>
            <person name="Porter C.F."/>
            <person name="Rogers A."/>
            <person name="Williams B."/>
            <person name="Antoshechkin I."/>
            <person name="Lee M.M."/>
            <person name="Goodwin Z."/>
            <person name="Lu X."/>
            <person name="Lewis E.E."/>
            <person name="Goodrich-Blair H."/>
            <person name="Stock S.P."/>
            <person name="Adams B.J."/>
            <person name="Sternberg P.W."/>
            <person name="Mortazavi A."/>
        </authorList>
    </citation>
    <scope>NUCLEOTIDE SEQUENCE [LARGE SCALE GENOMIC DNA]</scope>
    <source>
        <strain evidence="2 3">ALL</strain>
    </source>
</reference>
<comment type="caution">
    <text evidence="2">The sequence shown here is derived from an EMBL/GenBank/DDBJ whole genome shotgun (WGS) entry which is preliminary data.</text>
</comment>
<gene>
    <name evidence="2" type="ORF">L596_024169</name>
</gene>
<sequence length="126" mass="14569">MALKIESNKQRLLLFGKGHRPSALSVAHRQETLTPGQEAHVAEKRRSDDLRGFHARESSEARLDKYFDGAKLGRSAKADRARIPKITQLRGYGKSWTEMEERTWFRGEELKERWLKMCEGSTGRRV</sequence>
<evidence type="ECO:0000313" key="2">
    <source>
        <dbReference type="EMBL" id="TKR68148.1"/>
    </source>
</evidence>
<organism evidence="2 3">
    <name type="scientific">Steinernema carpocapsae</name>
    <name type="common">Entomopathogenic nematode</name>
    <dbReference type="NCBI Taxonomy" id="34508"/>
    <lineage>
        <taxon>Eukaryota</taxon>
        <taxon>Metazoa</taxon>
        <taxon>Ecdysozoa</taxon>
        <taxon>Nematoda</taxon>
        <taxon>Chromadorea</taxon>
        <taxon>Rhabditida</taxon>
        <taxon>Tylenchina</taxon>
        <taxon>Panagrolaimomorpha</taxon>
        <taxon>Strongyloidoidea</taxon>
        <taxon>Steinernematidae</taxon>
        <taxon>Steinernema</taxon>
    </lineage>
</organism>
<feature type="region of interest" description="Disordered" evidence="1">
    <location>
        <begin position="32"/>
        <end position="54"/>
    </location>
</feature>
<dbReference type="AlphaFoldDB" id="A0A4U5MFY8"/>
<evidence type="ECO:0000313" key="3">
    <source>
        <dbReference type="Proteomes" id="UP000298663"/>
    </source>
</evidence>
<protein>
    <submittedName>
        <fullName evidence="2">Uncharacterized protein</fullName>
    </submittedName>
</protein>
<reference evidence="2 3" key="2">
    <citation type="journal article" date="2019" name="G3 (Bethesda)">
        <title>Hybrid Assembly of the Genome of the Entomopathogenic Nematode Steinernema carpocapsae Identifies the X-Chromosome.</title>
        <authorList>
            <person name="Serra L."/>
            <person name="Macchietto M."/>
            <person name="Macias-Munoz A."/>
            <person name="McGill C.J."/>
            <person name="Rodriguez I.M."/>
            <person name="Rodriguez B."/>
            <person name="Murad R."/>
            <person name="Mortazavi A."/>
        </authorList>
    </citation>
    <scope>NUCLEOTIDE SEQUENCE [LARGE SCALE GENOMIC DNA]</scope>
    <source>
        <strain evidence="2 3">ALL</strain>
    </source>
</reference>
<dbReference type="EMBL" id="AZBU02000008">
    <property type="protein sequence ID" value="TKR68148.1"/>
    <property type="molecule type" value="Genomic_DNA"/>
</dbReference>
<accession>A0A4U5MFY8</accession>